<evidence type="ECO:0000313" key="3">
    <source>
        <dbReference type="EMBL" id="CDP03168.1"/>
    </source>
</evidence>
<dbReference type="PANTHER" id="PTHR36810">
    <property type="entry name" value="BNACNNG47150D PROTEIN"/>
    <property type="match status" value="1"/>
</dbReference>
<dbReference type="PANTHER" id="PTHR36810:SF1">
    <property type="entry name" value="OS05G0232200 PROTEIN"/>
    <property type="match status" value="1"/>
</dbReference>
<keyword evidence="2" id="KW-0812">Transmembrane</keyword>
<dbReference type="PhylomeDB" id="A0A068U6D6"/>
<dbReference type="Gramene" id="CDP03168">
    <property type="protein sequence ID" value="CDP03168"/>
    <property type="gene ID" value="GSCOC_T00041669001"/>
</dbReference>
<feature type="region of interest" description="Disordered" evidence="1">
    <location>
        <begin position="96"/>
        <end position="143"/>
    </location>
</feature>
<feature type="transmembrane region" description="Helical" evidence="2">
    <location>
        <begin position="146"/>
        <end position="166"/>
    </location>
</feature>
<feature type="compositionally biased region" description="Low complexity" evidence="1">
    <location>
        <begin position="129"/>
        <end position="143"/>
    </location>
</feature>
<feature type="compositionally biased region" description="Basic and acidic residues" evidence="1">
    <location>
        <begin position="170"/>
        <end position="179"/>
    </location>
</feature>
<sequence length="200" mass="22347">MHTDHSERAFSFRLSAEKQHSSATSYAEGKGRTDSTKTDFLVASIKKSKSVKYCEEENFNSENSGMWIFPNDTKHLCITTAGKRVMNLLGTGATEAKLHQKKNSSSSSGDTRKHGSDYEMKKREKESQSPRISRSESSSNDASGGLVGQVIKIAIIVGFGILVFFTRQREPRKSKRDTNDPFFTSSEYMDEHTTTAEQVD</sequence>
<feature type="compositionally biased region" description="Basic and acidic residues" evidence="1">
    <location>
        <begin position="110"/>
        <end position="128"/>
    </location>
</feature>
<dbReference type="AlphaFoldDB" id="A0A068U6D6"/>
<dbReference type="EMBL" id="HG739093">
    <property type="protein sequence ID" value="CDP03168.1"/>
    <property type="molecule type" value="Genomic_DNA"/>
</dbReference>
<evidence type="ECO:0000256" key="2">
    <source>
        <dbReference type="SAM" id="Phobius"/>
    </source>
</evidence>
<dbReference type="OrthoDB" id="1939272at2759"/>
<gene>
    <name evidence="3" type="ORF">GSCOC_T00041669001</name>
</gene>
<feature type="region of interest" description="Disordered" evidence="1">
    <location>
        <begin position="170"/>
        <end position="200"/>
    </location>
</feature>
<evidence type="ECO:0000256" key="1">
    <source>
        <dbReference type="SAM" id="MobiDB-lite"/>
    </source>
</evidence>
<protein>
    <submittedName>
        <fullName evidence="3">Uncharacterized protein</fullName>
    </submittedName>
</protein>
<dbReference type="InParanoid" id="A0A068U6D6"/>
<accession>A0A068U6D6</accession>
<reference evidence="4" key="1">
    <citation type="journal article" date="2014" name="Science">
        <title>The coffee genome provides insight into the convergent evolution of caffeine biosynthesis.</title>
        <authorList>
            <person name="Denoeud F."/>
            <person name="Carretero-Paulet L."/>
            <person name="Dereeper A."/>
            <person name="Droc G."/>
            <person name="Guyot R."/>
            <person name="Pietrella M."/>
            <person name="Zheng C."/>
            <person name="Alberti A."/>
            <person name="Anthony F."/>
            <person name="Aprea G."/>
            <person name="Aury J.M."/>
            <person name="Bento P."/>
            <person name="Bernard M."/>
            <person name="Bocs S."/>
            <person name="Campa C."/>
            <person name="Cenci A."/>
            <person name="Combes M.C."/>
            <person name="Crouzillat D."/>
            <person name="Da Silva C."/>
            <person name="Daddiego L."/>
            <person name="De Bellis F."/>
            <person name="Dussert S."/>
            <person name="Garsmeur O."/>
            <person name="Gayraud T."/>
            <person name="Guignon V."/>
            <person name="Jahn K."/>
            <person name="Jamilloux V."/>
            <person name="Joet T."/>
            <person name="Labadie K."/>
            <person name="Lan T."/>
            <person name="Leclercq J."/>
            <person name="Lepelley M."/>
            <person name="Leroy T."/>
            <person name="Li L.T."/>
            <person name="Librado P."/>
            <person name="Lopez L."/>
            <person name="Munoz A."/>
            <person name="Noel B."/>
            <person name="Pallavicini A."/>
            <person name="Perrotta G."/>
            <person name="Poncet V."/>
            <person name="Pot D."/>
            <person name="Priyono X."/>
            <person name="Rigoreau M."/>
            <person name="Rouard M."/>
            <person name="Rozas J."/>
            <person name="Tranchant-Dubreuil C."/>
            <person name="VanBuren R."/>
            <person name="Zhang Q."/>
            <person name="Andrade A.C."/>
            <person name="Argout X."/>
            <person name="Bertrand B."/>
            <person name="de Kochko A."/>
            <person name="Graziosi G."/>
            <person name="Henry R.J."/>
            <person name="Jayarama X."/>
            <person name="Ming R."/>
            <person name="Nagai C."/>
            <person name="Rounsley S."/>
            <person name="Sankoff D."/>
            <person name="Giuliano G."/>
            <person name="Albert V.A."/>
            <person name="Wincker P."/>
            <person name="Lashermes P."/>
        </authorList>
    </citation>
    <scope>NUCLEOTIDE SEQUENCE [LARGE SCALE GENOMIC DNA]</scope>
    <source>
        <strain evidence="4">cv. DH200-94</strain>
    </source>
</reference>
<evidence type="ECO:0000313" key="4">
    <source>
        <dbReference type="Proteomes" id="UP000295252"/>
    </source>
</evidence>
<keyword evidence="2" id="KW-0472">Membrane</keyword>
<keyword evidence="2" id="KW-1133">Transmembrane helix</keyword>
<dbReference type="Proteomes" id="UP000295252">
    <property type="component" value="Chromosome VIII"/>
</dbReference>
<keyword evidence="4" id="KW-1185">Reference proteome</keyword>
<name>A0A068U6D6_COFCA</name>
<organism evidence="3 4">
    <name type="scientific">Coffea canephora</name>
    <name type="common">Robusta coffee</name>
    <dbReference type="NCBI Taxonomy" id="49390"/>
    <lineage>
        <taxon>Eukaryota</taxon>
        <taxon>Viridiplantae</taxon>
        <taxon>Streptophyta</taxon>
        <taxon>Embryophyta</taxon>
        <taxon>Tracheophyta</taxon>
        <taxon>Spermatophyta</taxon>
        <taxon>Magnoliopsida</taxon>
        <taxon>eudicotyledons</taxon>
        <taxon>Gunneridae</taxon>
        <taxon>Pentapetalae</taxon>
        <taxon>asterids</taxon>
        <taxon>lamiids</taxon>
        <taxon>Gentianales</taxon>
        <taxon>Rubiaceae</taxon>
        <taxon>Ixoroideae</taxon>
        <taxon>Gardenieae complex</taxon>
        <taxon>Bertiereae - Coffeeae clade</taxon>
        <taxon>Coffeeae</taxon>
        <taxon>Coffea</taxon>
    </lineage>
</organism>
<proteinExistence type="predicted"/>